<keyword evidence="1" id="KW-1133">Transmembrane helix</keyword>
<evidence type="ECO:0000313" key="3">
    <source>
        <dbReference type="Proteomes" id="UP000681356"/>
    </source>
</evidence>
<dbReference type="Proteomes" id="UP000681356">
    <property type="component" value="Unassembled WGS sequence"/>
</dbReference>
<organism evidence="2 3">
    <name type="scientific">Thetidibacter halocola</name>
    <dbReference type="NCBI Taxonomy" id="2827239"/>
    <lineage>
        <taxon>Bacteria</taxon>
        <taxon>Pseudomonadati</taxon>
        <taxon>Pseudomonadota</taxon>
        <taxon>Alphaproteobacteria</taxon>
        <taxon>Rhodobacterales</taxon>
        <taxon>Roseobacteraceae</taxon>
        <taxon>Thetidibacter</taxon>
    </lineage>
</organism>
<dbReference type="AlphaFoldDB" id="A0A8J7WA30"/>
<sequence>MAHNVLYRDFNLCRAAVLAALIGLAWISGKGPAHHPSDDEAEIQSLLNRASVPVQEHVDAWGGKSL</sequence>
<keyword evidence="3" id="KW-1185">Reference proteome</keyword>
<comment type="caution">
    <text evidence="2">The sequence shown here is derived from an EMBL/GenBank/DDBJ whole genome shotgun (WGS) entry which is preliminary data.</text>
</comment>
<keyword evidence="1" id="KW-0472">Membrane</keyword>
<feature type="transmembrane region" description="Helical" evidence="1">
    <location>
        <begin position="12"/>
        <end position="29"/>
    </location>
</feature>
<evidence type="ECO:0000256" key="1">
    <source>
        <dbReference type="SAM" id="Phobius"/>
    </source>
</evidence>
<proteinExistence type="predicted"/>
<evidence type="ECO:0000313" key="2">
    <source>
        <dbReference type="EMBL" id="MBS0122714.1"/>
    </source>
</evidence>
<accession>A0A8J7WA30</accession>
<keyword evidence="1" id="KW-0812">Transmembrane</keyword>
<name>A0A8J7WA30_9RHOB</name>
<dbReference type="RefSeq" id="WP_212534687.1">
    <property type="nucleotide sequence ID" value="NZ_JAGTUU010000001.1"/>
</dbReference>
<gene>
    <name evidence="2" type="ORF">KB874_01090</name>
</gene>
<dbReference type="EMBL" id="JAGTUU010000001">
    <property type="protein sequence ID" value="MBS0122714.1"/>
    <property type="molecule type" value="Genomic_DNA"/>
</dbReference>
<reference evidence="2" key="1">
    <citation type="submission" date="2021-04" db="EMBL/GenBank/DDBJ databases">
        <authorList>
            <person name="Yoon J."/>
        </authorList>
    </citation>
    <scope>NUCLEOTIDE SEQUENCE</scope>
    <source>
        <strain evidence="2">KMU-90</strain>
    </source>
</reference>
<protein>
    <submittedName>
        <fullName evidence="2">Uncharacterized protein</fullName>
    </submittedName>
</protein>